<dbReference type="InterPro" id="IPR029058">
    <property type="entry name" value="AB_hydrolase_fold"/>
</dbReference>
<dbReference type="Gene3D" id="3.40.50.1820">
    <property type="entry name" value="alpha/beta hydrolase"/>
    <property type="match status" value="1"/>
</dbReference>
<dbReference type="SUPFAM" id="SSF53474">
    <property type="entry name" value="alpha/beta-Hydrolases"/>
    <property type="match status" value="1"/>
</dbReference>
<feature type="chain" id="PRO_5041944762" description="AB hydrolase-1 domain-containing protein" evidence="3">
    <location>
        <begin position="25"/>
        <end position="170"/>
    </location>
</feature>
<evidence type="ECO:0000256" key="2">
    <source>
        <dbReference type="ARBA" id="ARBA00022490"/>
    </source>
</evidence>
<dbReference type="PANTHER" id="PTHR46197">
    <property type="entry name" value="PROTEIN ABHD14B-LIKE"/>
    <property type="match status" value="1"/>
</dbReference>
<reference evidence="4 5" key="1">
    <citation type="journal article" date="2015" name="Genome Biol. Evol.">
        <title>Comparative Genomics of a Bacterivorous Green Alga Reveals Evolutionary Causalities and Consequences of Phago-Mixotrophic Mode of Nutrition.</title>
        <authorList>
            <person name="Burns J.A."/>
            <person name="Paasch A."/>
            <person name="Narechania A."/>
            <person name="Kim E."/>
        </authorList>
    </citation>
    <scope>NUCLEOTIDE SEQUENCE [LARGE SCALE GENOMIC DNA]</scope>
    <source>
        <strain evidence="4 5">PLY_AMNH</strain>
    </source>
</reference>
<name>A0AAE0BF12_9CHLO</name>
<comment type="subcellular location">
    <subcellularLocation>
        <location evidence="1">Cytoplasm</location>
    </subcellularLocation>
</comment>
<keyword evidence="2" id="KW-0963">Cytoplasm</keyword>
<protein>
    <recommendedName>
        <fullName evidence="6">AB hydrolase-1 domain-containing protein</fullName>
    </recommendedName>
</protein>
<keyword evidence="3" id="KW-0732">Signal</keyword>
<evidence type="ECO:0000313" key="4">
    <source>
        <dbReference type="EMBL" id="KAK3234783.1"/>
    </source>
</evidence>
<accession>A0AAE0BF12</accession>
<sequence length="170" mass="18802">MANSFVGLASFALLLVASFSFVDAVKDKYVDIRLEVGKPYFTAHYKEAGAKKDAKPPVLVLHAGHYSSEKWQETGTIDALTQAGAYVVAVDLPSYGKTGGEKLFNAEDRVKFLQAFLAAVKLEKSTAAKIYSWVFPNSELTIFENGGINCYLEEPEKFNDVVVNFYQSRL</sequence>
<dbReference type="GO" id="GO:0005737">
    <property type="term" value="C:cytoplasm"/>
    <property type="evidence" value="ECO:0007669"/>
    <property type="project" value="UniProtKB-SubCell"/>
</dbReference>
<evidence type="ECO:0000256" key="3">
    <source>
        <dbReference type="SAM" id="SignalP"/>
    </source>
</evidence>
<proteinExistence type="predicted"/>
<dbReference type="AlphaFoldDB" id="A0AAE0BF12"/>
<keyword evidence="5" id="KW-1185">Reference proteome</keyword>
<evidence type="ECO:0000256" key="1">
    <source>
        <dbReference type="ARBA" id="ARBA00004496"/>
    </source>
</evidence>
<dbReference type="EMBL" id="LGRX02035461">
    <property type="protein sequence ID" value="KAK3234783.1"/>
    <property type="molecule type" value="Genomic_DNA"/>
</dbReference>
<evidence type="ECO:0008006" key="6">
    <source>
        <dbReference type="Google" id="ProtNLM"/>
    </source>
</evidence>
<gene>
    <name evidence="4" type="ORF">CYMTET_54978</name>
</gene>
<dbReference type="PANTHER" id="PTHR46197:SF3">
    <property type="entry name" value="AB HYDROLASE-1 DOMAIN-CONTAINING PROTEIN"/>
    <property type="match status" value="1"/>
</dbReference>
<organism evidence="4 5">
    <name type="scientific">Cymbomonas tetramitiformis</name>
    <dbReference type="NCBI Taxonomy" id="36881"/>
    <lineage>
        <taxon>Eukaryota</taxon>
        <taxon>Viridiplantae</taxon>
        <taxon>Chlorophyta</taxon>
        <taxon>Pyramimonadophyceae</taxon>
        <taxon>Pyramimonadales</taxon>
        <taxon>Pyramimonadaceae</taxon>
        <taxon>Cymbomonas</taxon>
    </lineage>
</organism>
<evidence type="ECO:0000313" key="5">
    <source>
        <dbReference type="Proteomes" id="UP001190700"/>
    </source>
</evidence>
<dbReference type="Proteomes" id="UP001190700">
    <property type="component" value="Unassembled WGS sequence"/>
</dbReference>
<feature type="signal peptide" evidence="3">
    <location>
        <begin position="1"/>
        <end position="24"/>
    </location>
</feature>
<comment type="caution">
    <text evidence="4">The sequence shown here is derived from an EMBL/GenBank/DDBJ whole genome shotgun (WGS) entry which is preliminary data.</text>
</comment>